<dbReference type="PANTHER" id="PTHR12989">
    <property type="entry name" value="ALPHA-1,2-GLUCOSYLTRANSFERASE ALG10"/>
    <property type="match status" value="1"/>
</dbReference>
<evidence type="ECO:0000313" key="17">
    <source>
        <dbReference type="EMBL" id="KAK8953589.1"/>
    </source>
</evidence>
<feature type="transmembrane region" description="Helical" evidence="15">
    <location>
        <begin position="481"/>
        <end position="501"/>
    </location>
</feature>
<feature type="transmembrane region" description="Helical" evidence="15">
    <location>
        <begin position="286"/>
        <end position="308"/>
    </location>
</feature>
<organism evidence="17 18">
    <name type="scientific">Platanthera guangdongensis</name>
    <dbReference type="NCBI Taxonomy" id="2320717"/>
    <lineage>
        <taxon>Eukaryota</taxon>
        <taxon>Viridiplantae</taxon>
        <taxon>Streptophyta</taxon>
        <taxon>Embryophyta</taxon>
        <taxon>Tracheophyta</taxon>
        <taxon>Spermatophyta</taxon>
        <taxon>Magnoliopsida</taxon>
        <taxon>Liliopsida</taxon>
        <taxon>Asparagales</taxon>
        <taxon>Orchidaceae</taxon>
        <taxon>Orchidoideae</taxon>
        <taxon>Orchideae</taxon>
        <taxon>Orchidinae</taxon>
        <taxon>Platanthera</taxon>
    </lineage>
</organism>
<name>A0ABR2LXJ9_9ASPA</name>
<evidence type="ECO:0000256" key="11">
    <source>
        <dbReference type="ARBA" id="ARBA00023136"/>
    </source>
</evidence>
<comment type="caution">
    <text evidence="17">The sequence shown here is derived from an EMBL/GenBank/DDBJ whole genome shotgun (WGS) entry which is preliminary data.</text>
</comment>
<dbReference type="InterPro" id="IPR016900">
    <property type="entry name" value="Alg10"/>
</dbReference>
<evidence type="ECO:0000313" key="18">
    <source>
        <dbReference type="Proteomes" id="UP001412067"/>
    </source>
</evidence>
<dbReference type="Pfam" id="PF04922">
    <property type="entry name" value="DIE2_ALG10"/>
    <property type="match status" value="1"/>
</dbReference>
<evidence type="ECO:0000256" key="12">
    <source>
        <dbReference type="ARBA" id="ARBA00044727"/>
    </source>
</evidence>
<evidence type="ECO:0000256" key="5">
    <source>
        <dbReference type="ARBA" id="ARBA00018512"/>
    </source>
</evidence>
<keyword evidence="11 15" id="KW-0472">Membrane</keyword>
<gene>
    <name evidence="17" type="ORF">KSP40_PGU009651</name>
</gene>
<evidence type="ECO:0000256" key="9">
    <source>
        <dbReference type="ARBA" id="ARBA00022824"/>
    </source>
</evidence>
<dbReference type="PIRSF" id="PIRSF028810">
    <property type="entry name" value="Alpha1_2_glucosyltferase_Alg10"/>
    <property type="match status" value="1"/>
</dbReference>
<accession>A0ABR2LXJ9</accession>
<evidence type="ECO:0000256" key="13">
    <source>
        <dbReference type="ARBA" id="ARBA00048064"/>
    </source>
</evidence>
<keyword evidence="9" id="KW-0256">Endoplasmic reticulum</keyword>
<dbReference type="EMBL" id="JBBWWR010000014">
    <property type="protein sequence ID" value="KAK8953589.1"/>
    <property type="molecule type" value="Genomic_DNA"/>
</dbReference>
<feature type="transmembrane region" description="Helical" evidence="15">
    <location>
        <begin position="329"/>
        <end position="348"/>
    </location>
</feature>
<evidence type="ECO:0000256" key="2">
    <source>
        <dbReference type="ARBA" id="ARBA00004922"/>
    </source>
</evidence>
<feature type="transmembrane region" description="Helical" evidence="15">
    <location>
        <begin position="125"/>
        <end position="145"/>
    </location>
</feature>
<sequence length="572" mass="63935">MGRVAVAAITSLWIIPISIAVNRIVPDPYMDEIFHIPQAQRYCHGDFKTWDPMITTPPGLYYISLVYVASLFPGMWFARVVQSFPELCSIPFLRSSNAVMAVVCSVLVYDLLVFLRPSLSEKKATIYAVLIALYPLHCFFTFLYYTDVASVTAVLAMYLTCLRRQFFISAMFGGFATLCRQTNVVWLAFVAATGSISYVEDLCRKDHVNLIAGLVAFSSNVGATIVLRRSRRAAAAAPAAAIIAATAVVVAAITVVAASVGSCSVDPCCLMNEICDLSLMFWHLKWNVLVTFFPFLLVLVAFVAFVFHNGGIVLGAKEAHVVSPHFAQLMYFGLAAAAALAPVHFSFGQASILWQLIRRNKAGNSVKILASLVICLIFVHFFSVAHPYLLADNRHYTFYIWRRVIQAHWSIKYFLVPLYAYSWFSIISTLAKAQRKVWVLLFCLATAAVLIPTPLIEFRYFTIPFYFLILNSRAEDNSIKWMLIGIIYSSINIFVMLMFLFCPFRWDHEPGIQRFIWLIPWEPAGTASLPGSRPGPTTGSQPFTFKPAGHAPQPLSVPVYQQRRVVDAGDRT</sequence>
<feature type="chain" id="PRO_5045915916" description="Dol-P-Glc:Glc(2)Man(9)GlcNAc(2)-PP-Dol alpha-1,2-glucosyltransferase" evidence="16">
    <location>
        <begin position="21"/>
        <end position="572"/>
    </location>
</feature>
<reference evidence="17 18" key="1">
    <citation type="journal article" date="2022" name="Nat. Plants">
        <title>Genomes of leafy and leafless Platanthera orchids illuminate the evolution of mycoheterotrophy.</title>
        <authorList>
            <person name="Li M.H."/>
            <person name="Liu K.W."/>
            <person name="Li Z."/>
            <person name="Lu H.C."/>
            <person name="Ye Q.L."/>
            <person name="Zhang D."/>
            <person name="Wang J.Y."/>
            <person name="Li Y.F."/>
            <person name="Zhong Z.M."/>
            <person name="Liu X."/>
            <person name="Yu X."/>
            <person name="Liu D.K."/>
            <person name="Tu X.D."/>
            <person name="Liu B."/>
            <person name="Hao Y."/>
            <person name="Liao X.Y."/>
            <person name="Jiang Y.T."/>
            <person name="Sun W.H."/>
            <person name="Chen J."/>
            <person name="Chen Y.Q."/>
            <person name="Ai Y."/>
            <person name="Zhai J.W."/>
            <person name="Wu S.S."/>
            <person name="Zhou Z."/>
            <person name="Hsiao Y.Y."/>
            <person name="Wu W.L."/>
            <person name="Chen Y.Y."/>
            <person name="Lin Y.F."/>
            <person name="Hsu J.L."/>
            <person name="Li C.Y."/>
            <person name="Wang Z.W."/>
            <person name="Zhao X."/>
            <person name="Zhong W.Y."/>
            <person name="Ma X.K."/>
            <person name="Ma L."/>
            <person name="Huang J."/>
            <person name="Chen G.Z."/>
            <person name="Huang M.Z."/>
            <person name="Huang L."/>
            <person name="Peng D.H."/>
            <person name="Luo Y.B."/>
            <person name="Zou S.Q."/>
            <person name="Chen S.P."/>
            <person name="Lan S."/>
            <person name="Tsai W.C."/>
            <person name="Van de Peer Y."/>
            <person name="Liu Z.J."/>
        </authorList>
    </citation>
    <scope>NUCLEOTIDE SEQUENCE [LARGE SCALE GENOMIC DNA]</scope>
    <source>
        <strain evidence="17">Lor288</strain>
    </source>
</reference>
<proteinExistence type="inferred from homology"/>
<keyword evidence="6" id="KW-0328">Glycosyltransferase</keyword>
<dbReference type="PANTHER" id="PTHR12989:SF10">
    <property type="entry name" value="DOL-P-GLC:GLC(2)MAN(9)GLCNAC(2)-PP-DOL ALPHA-1,2-GLUCOSYLTRANSFERASE-RELATED"/>
    <property type="match status" value="1"/>
</dbReference>
<feature type="transmembrane region" description="Helical" evidence="15">
    <location>
        <begin position="209"/>
        <end position="227"/>
    </location>
</feature>
<evidence type="ECO:0000256" key="3">
    <source>
        <dbReference type="ARBA" id="ARBA00010600"/>
    </source>
</evidence>
<comment type="pathway">
    <text evidence="2">Protein modification; protein glycosylation.</text>
</comment>
<comment type="similarity">
    <text evidence="3">Belongs to the ALG10 glucosyltransferase family.</text>
</comment>
<evidence type="ECO:0000256" key="14">
    <source>
        <dbReference type="SAM" id="MobiDB-lite"/>
    </source>
</evidence>
<dbReference type="Proteomes" id="UP001412067">
    <property type="component" value="Unassembled WGS sequence"/>
</dbReference>
<evidence type="ECO:0000256" key="4">
    <source>
        <dbReference type="ARBA" id="ARBA00011967"/>
    </source>
</evidence>
<evidence type="ECO:0000256" key="7">
    <source>
        <dbReference type="ARBA" id="ARBA00022679"/>
    </source>
</evidence>
<feature type="transmembrane region" description="Helical" evidence="15">
    <location>
        <begin position="98"/>
        <end position="119"/>
    </location>
</feature>
<evidence type="ECO:0000256" key="1">
    <source>
        <dbReference type="ARBA" id="ARBA00004477"/>
    </source>
</evidence>
<feature type="transmembrane region" description="Helical" evidence="15">
    <location>
        <begin position="59"/>
        <end position="78"/>
    </location>
</feature>
<evidence type="ECO:0000256" key="15">
    <source>
        <dbReference type="SAM" id="Phobius"/>
    </source>
</evidence>
<keyword evidence="10 15" id="KW-1133">Transmembrane helix</keyword>
<feature type="signal peptide" evidence="16">
    <location>
        <begin position="1"/>
        <end position="20"/>
    </location>
</feature>
<feature type="transmembrane region" description="Helical" evidence="15">
    <location>
        <begin position="368"/>
        <end position="390"/>
    </location>
</feature>
<evidence type="ECO:0000256" key="8">
    <source>
        <dbReference type="ARBA" id="ARBA00022692"/>
    </source>
</evidence>
<evidence type="ECO:0000256" key="16">
    <source>
        <dbReference type="SAM" id="SignalP"/>
    </source>
</evidence>
<comment type="subcellular location">
    <subcellularLocation>
        <location evidence="1">Endoplasmic reticulum membrane</location>
        <topology evidence="1">Multi-pass membrane protein</topology>
    </subcellularLocation>
</comment>
<evidence type="ECO:0000256" key="6">
    <source>
        <dbReference type="ARBA" id="ARBA00022676"/>
    </source>
</evidence>
<comment type="catalytic activity">
    <reaction evidence="13">
        <text>an alpha-D-Glc-(1-&gt;3)-alpha-D-Glc-(1-&gt;3)-alpha-D-Man-(1-&gt;2)-alpha-D-Man-(1-&gt;2)-alpha-D-Man-(1-&gt;3)-[alpha-D-Man-(1-&gt;2)-alpha-D-Man-(1-&gt;3)-[alpha-D-Man-(1-&gt;2)-alpha-D-Man-(1-&gt;6)]-alpha-D-Man-(1-&gt;6)]-beta-D-Man-(1-&gt;4)-beta-D-GlcNAc-(1-&gt;4)-alpha-D-GlcNAc-diphospho-di-trans,poly-cis-dolichol + a di-trans,poly-cis-dolichyl beta-D-glucosyl phosphate = a alpha-D-Glc-(1-&gt;2)-alpha-D-Glc-(1-&gt;3)-alpha-D-Glc-(1-&gt;3)-alpha-D-Man-(1-&gt;2)-alpha-D-Man-(1-&gt;2)-alpha-D-Man-(1-&gt;3)-[alpha-D-Man-(1-&gt;2)-alpha-D-Man-(1-&gt;3)-[alpha-D-Man-(1-&gt;2)-alpha-D-Man-(1-&gt;6)]-alpha-D-Man-(1-&gt;6)]-beta-D-Man-(1-&gt;4)-beta-D-GlcNAc-(1-&gt;4)-alpha-D-GlcNAc-diphospho-di-trans,poly-cis-dolichol + a di-trans,poly-cis-dolichyl phosphate + H(+)</text>
        <dbReference type="Rhea" id="RHEA:29543"/>
        <dbReference type="Rhea" id="RHEA-COMP:19498"/>
        <dbReference type="Rhea" id="RHEA-COMP:19502"/>
        <dbReference type="Rhea" id="RHEA-COMP:19512"/>
        <dbReference type="Rhea" id="RHEA-COMP:19522"/>
        <dbReference type="ChEBI" id="CHEBI:15378"/>
        <dbReference type="ChEBI" id="CHEBI:57525"/>
        <dbReference type="ChEBI" id="CHEBI:57683"/>
        <dbReference type="ChEBI" id="CHEBI:132522"/>
        <dbReference type="ChEBI" id="CHEBI:132523"/>
        <dbReference type="EC" id="2.4.1.256"/>
    </reaction>
    <physiologicalReaction direction="left-to-right" evidence="13">
        <dbReference type="Rhea" id="RHEA:29544"/>
    </physiologicalReaction>
</comment>
<dbReference type="EC" id="2.4.1.256" evidence="4"/>
<keyword evidence="7" id="KW-0808">Transferase</keyword>
<keyword evidence="18" id="KW-1185">Reference proteome</keyword>
<keyword evidence="8 15" id="KW-0812">Transmembrane</keyword>
<protein>
    <recommendedName>
        <fullName evidence="5">Dol-P-Glc:Glc(2)Man(9)GlcNAc(2)-PP-Dol alpha-1,2-glucosyltransferase</fullName>
        <ecNumber evidence="4">2.4.1.256</ecNumber>
    </recommendedName>
</protein>
<keyword evidence="16" id="KW-0732">Signal</keyword>
<feature type="transmembrane region" description="Helical" evidence="15">
    <location>
        <begin position="437"/>
        <end position="460"/>
    </location>
</feature>
<evidence type="ECO:0000256" key="10">
    <source>
        <dbReference type="ARBA" id="ARBA00022989"/>
    </source>
</evidence>
<feature type="transmembrane region" description="Helical" evidence="15">
    <location>
        <begin position="411"/>
        <end position="431"/>
    </location>
</feature>
<feature type="region of interest" description="Disordered" evidence="14">
    <location>
        <begin position="529"/>
        <end position="556"/>
    </location>
</feature>
<feature type="transmembrane region" description="Helical" evidence="15">
    <location>
        <begin position="166"/>
        <end position="189"/>
    </location>
</feature>
<comment type="function">
    <text evidence="12">Dol-P-Glc:Glc(2)Man(9)GlcNAc(2)-PP-Dol alpha-1,2-glucosyltransferase that operates in the biosynthetic pathway of dolichol-linked oligosaccharides, the glycan precursors employed in protein asparagine (N)-glycosylation. The assembly of dolichol-linked oligosaccharides begins on the cytosolic side of the endoplasmic reticulum membrane and finishes in its lumen. The sequential addition of sugars to dolichol pyrophosphate produces dolichol-linked oligosaccharides containing fourteen sugars, including two GlcNAcs, nine mannoses and three glucoses. Once assembled, the oligosaccharide is transferred from the lipid to nascent proteins by oligosaccharyltransferases. In the lumen of the endoplasmic reticulum, adds the third and last glucose residue from dolichyl phosphate glucose (Dol-P-Glc) onto the lipid-linked oligosaccharide intermediate Glc(2)Man(9)GlcNAc(2)-PP-Dol to produce Glc(3)Man(9)GlcNAc(2)-PP-Dol.</text>
</comment>
<feature type="transmembrane region" description="Helical" evidence="15">
    <location>
        <begin position="239"/>
        <end position="261"/>
    </location>
</feature>